<dbReference type="PROSITE" id="PS51186">
    <property type="entry name" value="GNAT"/>
    <property type="match status" value="1"/>
</dbReference>
<reference evidence="4 5" key="1">
    <citation type="submission" date="2016-03" db="EMBL/GenBank/DDBJ databases">
        <title>Pediococcus and Lactobacillus from brewery environment - whole genome sequencing and assembly.</title>
        <authorList>
            <person name="Behr J."/>
            <person name="Geissler A.J."/>
            <person name="Vogel R.F."/>
        </authorList>
    </citation>
    <scope>NUCLEOTIDE SEQUENCE [LARGE SCALE GENOMIC DNA]</scope>
    <source>
        <strain evidence="4 5">TMW 1.1995</strain>
    </source>
</reference>
<name>A0A1B2IY27_9LACO</name>
<dbReference type="PANTHER" id="PTHR43072:SF51">
    <property type="entry name" value="ABC SUPERFAMILY TRANSPORT PROTEIN"/>
    <property type="match status" value="1"/>
</dbReference>
<evidence type="ECO:0000256" key="1">
    <source>
        <dbReference type="ARBA" id="ARBA00022679"/>
    </source>
</evidence>
<feature type="domain" description="N-acetyltransferase" evidence="3">
    <location>
        <begin position="1"/>
        <end position="142"/>
    </location>
</feature>
<dbReference type="Pfam" id="PF00583">
    <property type="entry name" value="Acetyltransf_1"/>
    <property type="match status" value="1"/>
</dbReference>
<evidence type="ECO:0000259" key="3">
    <source>
        <dbReference type="PROSITE" id="PS51186"/>
    </source>
</evidence>
<dbReference type="GO" id="GO:0016747">
    <property type="term" value="F:acyltransferase activity, transferring groups other than amino-acyl groups"/>
    <property type="evidence" value="ECO:0007669"/>
    <property type="project" value="InterPro"/>
</dbReference>
<dbReference type="KEGG" id="lpd:AYR62_10795"/>
<accession>A0A1B2IY27</accession>
<dbReference type="EMBL" id="CP014924">
    <property type="protein sequence ID" value="ANZ66975.1"/>
    <property type="molecule type" value="Genomic_DNA"/>
</dbReference>
<organism evidence="4 5">
    <name type="scientific">Secundilactobacillus paracollinoides</name>
    <dbReference type="NCBI Taxonomy" id="240427"/>
    <lineage>
        <taxon>Bacteria</taxon>
        <taxon>Bacillati</taxon>
        <taxon>Bacillota</taxon>
        <taxon>Bacilli</taxon>
        <taxon>Lactobacillales</taxon>
        <taxon>Lactobacillaceae</taxon>
        <taxon>Secundilactobacillus</taxon>
    </lineage>
</organism>
<protein>
    <submittedName>
        <fullName evidence="4">Acetyltransferase</fullName>
    </submittedName>
</protein>
<dbReference type="RefSeq" id="WP_054711252.1">
    <property type="nucleotide sequence ID" value="NZ_CP014912.1"/>
</dbReference>
<sequence>MQIRHFTPEDYDEAYALWEKTPGMNLGSLNNTYAGIKSVVDHNPTLCFAAIDNDGAIIGTILGGTDGRKGYLYHTAIADGHRGQHIGTTLIHKVLAEFKQQEIEKIGLFTTNDNVDGRAFWEHLGFKQRTDITYLDIDLDQS</sequence>
<evidence type="ECO:0000256" key="2">
    <source>
        <dbReference type="ARBA" id="ARBA00023315"/>
    </source>
</evidence>
<dbReference type="Gene3D" id="3.40.630.30">
    <property type="match status" value="1"/>
</dbReference>
<dbReference type="InterPro" id="IPR016181">
    <property type="entry name" value="Acyl_CoA_acyltransferase"/>
</dbReference>
<dbReference type="PANTHER" id="PTHR43072">
    <property type="entry name" value="N-ACETYLTRANSFERASE"/>
    <property type="match status" value="1"/>
</dbReference>
<keyword evidence="1 4" id="KW-0808">Transferase</keyword>
<keyword evidence="5" id="KW-1185">Reference proteome</keyword>
<dbReference type="Proteomes" id="UP000093267">
    <property type="component" value="Chromosome"/>
</dbReference>
<dbReference type="CDD" id="cd04301">
    <property type="entry name" value="NAT_SF"/>
    <property type="match status" value="1"/>
</dbReference>
<evidence type="ECO:0000313" key="5">
    <source>
        <dbReference type="Proteomes" id="UP000093267"/>
    </source>
</evidence>
<dbReference type="OrthoDB" id="1821130at2"/>
<proteinExistence type="predicted"/>
<dbReference type="STRING" id="240427.AYR62_10795"/>
<dbReference type="InterPro" id="IPR000182">
    <property type="entry name" value="GNAT_dom"/>
</dbReference>
<gene>
    <name evidence="4" type="ORF">AYR63_07405</name>
</gene>
<dbReference type="SUPFAM" id="SSF55729">
    <property type="entry name" value="Acyl-CoA N-acyltransferases (Nat)"/>
    <property type="match status" value="1"/>
</dbReference>
<evidence type="ECO:0000313" key="4">
    <source>
        <dbReference type="EMBL" id="ANZ66975.1"/>
    </source>
</evidence>
<keyword evidence="2" id="KW-0012">Acyltransferase</keyword>
<dbReference type="AlphaFoldDB" id="A0A1B2IY27"/>